<evidence type="ECO:0000313" key="2">
    <source>
        <dbReference type="Proteomes" id="UP000789366"/>
    </source>
</evidence>
<evidence type="ECO:0000313" key="1">
    <source>
        <dbReference type="EMBL" id="CAG8682935.1"/>
    </source>
</evidence>
<name>A0ACA9NXT1_9GLOM</name>
<protein>
    <submittedName>
        <fullName evidence="1">11970_t:CDS:1</fullName>
    </submittedName>
</protein>
<feature type="non-terminal residue" evidence="1">
    <location>
        <position position="1"/>
    </location>
</feature>
<gene>
    <name evidence="1" type="ORF">SPELUC_LOCUS10258</name>
</gene>
<reference evidence="1" key="1">
    <citation type="submission" date="2021-06" db="EMBL/GenBank/DDBJ databases">
        <authorList>
            <person name="Kallberg Y."/>
            <person name="Tangrot J."/>
            <person name="Rosling A."/>
        </authorList>
    </citation>
    <scope>NUCLEOTIDE SEQUENCE</scope>
    <source>
        <strain evidence="1">28 12/20/2015</strain>
    </source>
</reference>
<dbReference type="EMBL" id="CAJVPW010018689">
    <property type="protein sequence ID" value="CAG8682935.1"/>
    <property type="molecule type" value="Genomic_DNA"/>
</dbReference>
<comment type="caution">
    <text evidence="1">The sequence shown here is derived from an EMBL/GenBank/DDBJ whole genome shotgun (WGS) entry which is preliminary data.</text>
</comment>
<keyword evidence="2" id="KW-1185">Reference proteome</keyword>
<sequence length="271" mass="32463">CNLVVNLKTPFISQHNTHYSPAEIIKISEMSFCSNSECREVAYYNEYCKKHRRHCCKEKGCNLQISISEEYCTSHQSICKISGCSSRTSLNSDCAYHKRKREMEQERLRQERKIEQERLRQERKIEQERMRQEKEREERMRREREIEQERMRQIARKQELLYERNQLHQQISVKENMLNQLISSAKSKLCSKSILPAKKRKKETTYQNYLANLLDAQKRTQFGPNEVKEKKCLIKKLSNETVQNLCRAQMELNKLEVNLAELERKLSLIQI</sequence>
<proteinExistence type="predicted"/>
<organism evidence="1 2">
    <name type="scientific">Cetraspora pellucida</name>
    <dbReference type="NCBI Taxonomy" id="1433469"/>
    <lineage>
        <taxon>Eukaryota</taxon>
        <taxon>Fungi</taxon>
        <taxon>Fungi incertae sedis</taxon>
        <taxon>Mucoromycota</taxon>
        <taxon>Glomeromycotina</taxon>
        <taxon>Glomeromycetes</taxon>
        <taxon>Diversisporales</taxon>
        <taxon>Gigasporaceae</taxon>
        <taxon>Cetraspora</taxon>
    </lineage>
</organism>
<accession>A0ACA9NXT1</accession>
<dbReference type="Proteomes" id="UP000789366">
    <property type="component" value="Unassembled WGS sequence"/>
</dbReference>